<keyword evidence="1" id="KW-0143">Chaperone</keyword>
<evidence type="ECO:0000313" key="5">
    <source>
        <dbReference type="Proteomes" id="UP000008063"/>
    </source>
</evidence>
<evidence type="ECO:0000256" key="1">
    <source>
        <dbReference type="ARBA" id="ARBA00023186"/>
    </source>
</evidence>
<dbReference type="InterPro" id="IPR051339">
    <property type="entry name" value="DnaJ_subfamily_B"/>
</dbReference>
<feature type="compositionally biased region" description="Basic and acidic residues" evidence="2">
    <location>
        <begin position="183"/>
        <end position="198"/>
    </location>
</feature>
<dbReference type="AlphaFoldDB" id="F8PY62"/>
<organism evidence="5">
    <name type="scientific">Serpula lacrymans var. lacrymans (strain S7.3)</name>
    <name type="common">Dry rot fungus</name>
    <dbReference type="NCBI Taxonomy" id="936435"/>
    <lineage>
        <taxon>Eukaryota</taxon>
        <taxon>Fungi</taxon>
        <taxon>Dikarya</taxon>
        <taxon>Basidiomycota</taxon>
        <taxon>Agaricomycotina</taxon>
        <taxon>Agaricomycetes</taxon>
        <taxon>Agaricomycetidae</taxon>
        <taxon>Boletales</taxon>
        <taxon>Coniophorineae</taxon>
        <taxon>Serpulaceae</taxon>
        <taxon>Serpula</taxon>
    </lineage>
</organism>
<dbReference type="HOGENOM" id="CLU_031313_0_0_1"/>
<dbReference type="PANTHER" id="PTHR24078:SF553">
    <property type="entry name" value="DNAJ HOMOLOG SUBFAMILY B MEMBER 5"/>
    <property type="match status" value="1"/>
</dbReference>
<dbReference type="CDD" id="cd06257">
    <property type="entry name" value="DnaJ"/>
    <property type="match status" value="1"/>
</dbReference>
<dbReference type="EMBL" id="GL945480">
    <property type="protein sequence ID" value="EGN98825.1"/>
    <property type="molecule type" value="Genomic_DNA"/>
</dbReference>
<dbReference type="PROSITE" id="PS50076">
    <property type="entry name" value="DNAJ_2"/>
    <property type="match status" value="1"/>
</dbReference>
<dbReference type="PRINTS" id="PR00625">
    <property type="entry name" value="JDOMAIN"/>
</dbReference>
<gene>
    <name evidence="4" type="ORF">SERLA73DRAFT_73414</name>
</gene>
<feature type="compositionally biased region" description="Polar residues" evidence="2">
    <location>
        <begin position="210"/>
        <end position="220"/>
    </location>
</feature>
<dbReference type="eggNOG" id="KOG0714">
    <property type="taxonomic scope" value="Eukaryota"/>
</dbReference>
<dbReference type="InParanoid" id="F8PY62"/>
<dbReference type="Pfam" id="PF00226">
    <property type="entry name" value="DnaJ"/>
    <property type="match status" value="1"/>
</dbReference>
<evidence type="ECO:0000313" key="4">
    <source>
        <dbReference type="EMBL" id="EGN98825.1"/>
    </source>
</evidence>
<feature type="compositionally biased region" description="Basic residues" evidence="2">
    <location>
        <begin position="297"/>
        <end position="307"/>
    </location>
</feature>
<feature type="compositionally biased region" description="Polar residues" evidence="2">
    <location>
        <begin position="167"/>
        <end position="182"/>
    </location>
</feature>
<dbReference type="SUPFAM" id="SSF46565">
    <property type="entry name" value="Chaperone J-domain"/>
    <property type="match status" value="1"/>
</dbReference>
<dbReference type="OMA" id="KDAMHIK"/>
<dbReference type="InterPro" id="IPR001623">
    <property type="entry name" value="DnaJ_domain"/>
</dbReference>
<accession>F8PY62</accession>
<sequence length="517" mass="56949">MSHPPGLEKNDRYVVLGLSPDATDDEIRSAYKKLALKWHPDRHTVDKEHAAQMFIEVNAAYRALMDGKETIHSKLAEDTAKSASGSDGHSTHSSSKHETHSKSSAGKEHETSSDTSASPKPDSEFGTKNTHSSTAKSNSKSSYSGSSSRSSKTPNTRSRPKHDHPSSMPSHATPSESHSTNSSREHIHSSYKMDDHQARSTSSRRHHGSAHTSASPPSGTHSEKDKDTHPPSSHTHFSATSTATPAESGTSVRSKTSRSRGIRTNVSNSSKPVIPPISQLHKSSRFGFGDDFVQKLSKGKPKTPKRRKAEDGSDSEDEGAPVYGSPLRPLTSPRGSSKEWIFPLPLTLDDMYHGTNFRFRIIREMLSRQKKEVEIEIDIPPGCRSGTRIVCPGTGHERKDGTLQDVVFLVEEVSHDRFSRVKDDLFLDICVPWVDSLADQGGELCVEGINGEEIMFSLPYPLQDQATEGKIIIKRAGMPVFHTGKTKGRGDLIIRWQVVFSNPSKWQSLKKVFHLKA</sequence>
<feature type="domain" description="J" evidence="3">
    <location>
        <begin position="11"/>
        <end position="81"/>
    </location>
</feature>
<evidence type="ECO:0000256" key="2">
    <source>
        <dbReference type="SAM" id="MobiDB-lite"/>
    </source>
</evidence>
<dbReference type="Proteomes" id="UP000008063">
    <property type="component" value="Unassembled WGS sequence"/>
</dbReference>
<dbReference type="InterPro" id="IPR002939">
    <property type="entry name" value="DnaJ_C"/>
</dbReference>
<protein>
    <recommendedName>
        <fullName evidence="3">J domain-containing protein</fullName>
    </recommendedName>
</protein>
<feature type="compositionally biased region" description="Polar residues" evidence="2">
    <location>
        <begin position="262"/>
        <end position="271"/>
    </location>
</feature>
<dbReference type="GO" id="GO:0006457">
    <property type="term" value="P:protein folding"/>
    <property type="evidence" value="ECO:0007669"/>
    <property type="project" value="InterPro"/>
</dbReference>
<dbReference type="InterPro" id="IPR036869">
    <property type="entry name" value="J_dom_sf"/>
</dbReference>
<dbReference type="SUPFAM" id="SSF49493">
    <property type="entry name" value="HSP40/DnaJ peptide-binding domain"/>
    <property type="match status" value="1"/>
</dbReference>
<dbReference type="SMART" id="SM00271">
    <property type="entry name" value="DnaJ"/>
    <property type="match status" value="1"/>
</dbReference>
<dbReference type="GO" id="GO:0051082">
    <property type="term" value="F:unfolded protein binding"/>
    <property type="evidence" value="ECO:0007669"/>
    <property type="project" value="InterPro"/>
</dbReference>
<dbReference type="GO" id="GO:0006413">
    <property type="term" value="P:translational initiation"/>
    <property type="evidence" value="ECO:0007669"/>
    <property type="project" value="TreeGrafter"/>
</dbReference>
<proteinExistence type="predicted"/>
<feature type="region of interest" description="Disordered" evidence="2">
    <location>
        <begin position="78"/>
        <end position="335"/>
    </location>
</feature>
<dbReference type="CDD" id="cd10747">
    <property type="entry name" value="DnaJ_C"/>
    <property type="match status" value="1"/>
</dbReference>
<reference evidence="5" key="1">
    <citation type="journal article" date="2011" name="Science">
        <title>The plant cell wall-decomposing machinery underlies the functional diversity of forest fungi.</title>
        <authorList>
            <person name="Eastwood D.C."/>
            <person name="Floudas D."/>
            <person name="Binder M."/>
            <person name="Majcherczyk A."/>
            <person name="Schneider P."/>
            <person name="Aerts A."/>
            <person name="Asiegbu F.O."/>
            <person name="Baker S.E."/>
            <person name="Barry K."/>
            <person name="Bendiksby M."/>
            <person name="Blumentritt M."/>
            <person name="Coutinho P.M."/>
            <person name="Cullen D."/>
            <person name="de Vries R.P."/>
            <person name="Gathman A."/>
            <person name="Goodell B."/>
            <person name="Henrissat B."/>
            <person name="Ihrmark K."/>
            <person name="Kauserud H."/>
            <person name="Kohler A."/>
            <person name="LaButti K."/>
            <person name="Lapidus A."/>
            <person name="Lavin J.L."/>
            <person name="Lee Y.-H."/>
            <person name="Lindquist E."/>
            <person name="Lilly W."/>
            <person name="Lucas S."/>
            <person name="Morin E."/>
            <person name="Murat C."/>
            <person name="Oguiza J.A."/>
            <person name="Park J."/>
            <person name="Pisabarro A.G."/>
            <person name="Riley R."/>
            <person name="Rosling A."/>
            <person name="Salamov A."/>
            <person name="Schmidt O."/>
            <person name="Schmutz J."/>
            <person name="Skrede I."/>
            <person name="Stenlid J."/>
            <person name="Wiebenga A."/>
            <person name="Xie X."/>
            <person name="Kuees U."/>
            <person name="Hibbett D.S."/>
            <person name="Hoffmeister D."/>
            <person name="Hoegberg N."/>
            <person name="Martin F."/>
            <person name="Grigoriev I.V."/>
            <person name="Watkinson S.C."/>
        </authorList>
    </citation>
    <scope>NUCLEOTIDE SEQUENCE [LARGE SCALE GENOMIC DNA]</scope>
    <source>
        <strain evidence="5">strain S7.3</strain>
    </source>
</reference>
<evidence type="ECO:0000259" key="3">
    <source>
        <dbReference type="PROSITE" id="PS50076"/>
    </source>
</evidence>
<dbReference type="OrthoDB" id="10250354at2759"/>
<name>F8PY62_SERL3</name>
<dbReference type="InterPro" id="IPR008971">
    <property type="entry name" value="HSP40/DnaJ_pept-bd"/>
</dbReference>
<dbReference type="GO" id="GO:0005829">
    <property type="term" value="C:cytosol"/>
    <property type="evidence" value="ECO:0007669"/>
    <property type="project" value="TreeGrafter"/>
</dbReference>
<keyword evidence="5" id="KW-1185">Reference proteome</keyword>
<dbReference type="Gene3D" id="2.60.260.20">
    <property type="entry name" value="Urease metallochaperone UreE, N-terminal domain"/>
    <property type="match status" value="2"/>
</dbReference>
<feature type="compositionally biased region" description="Basic and acidic residues" evidence="2">
    <location>
        <begin position="95"/>
        <end position="112"/>
    </location>
</feature>
<dbReference type="Gene3D" id="1.10.287.110">
    <property type="entry name" value="DnaJ domain"/>
    <property type="match status" value="1"/>
</dbReference>
<dbReference type="STRING" id="936435.F8PY62"/>
<dbReference type="GO" id="GO:0051087">
    <property type="term" value="F:protein-folding chaperone binding"/>
    <property type="evidence" value="ECO:0007669"/>
    <property type="project" value="TreeGrafter"/>
</dbReference>
<dbReference type="PANTHER" id="PTHR24078">
    <property type="entry name" value="DNAJ HOMOLOG SUBFAMILY C MEMBER"/>
    <property type="match status" value="1"/>
</dbReference>
<feature type="compositionally biased region" description="Low complexity" evidence="2">
    <location>
        <begin position="230"/>
        <end position="246"/>
    </location>
</feature>
<feature type="compositionally biased region" description="Low complexity" evidence="2">
    <location>
        <begin position="82"/>
        <end position="93"/>
    </location>
</feature>
<dbReference type="Pfam" id="PF01556">
    <property type="entry name" value="DnaJ_C"/>
    <property type="match status" value="1"/>
</dbReference>
<feature type="compositionally biased region" description="Low complexity" evidence="2">
    <location>
        <begin position="127"/>
        <end position="157"/>
    </location>
</feature>